<keyword evidence="3" id="KW-1185">Reference proteome</keyword>
<gene>
    <name evidence="2" type="ORF">EAE97_004658</name>
</gene>
<dbReference type="GeneID" id="62148247"/>
<organism evidence="2 3">
    <name type="scientific">Botrytis byssoidea</name>
    <dbReference type="NCBI Taxonomy" id="139641"/>
    <lineage>
        <taxon>Eukaryota</taxon>
        <taxon>Fungi</taxon>
        <taxon>Dikarya</taxon>
        <taxon>Ascomycota</taxon>
        <taxon>Pezizomycotina</taxon>
        <taxon>Leotiomycetes</taxon>
        <taxon>Helotiales</taxon>
        <taxon>Sclerotiniaceae</taxon>
        <taxon>Botrytis</taxon>
    </lineage>
</organism>
<protein>
    <submittedName>
        <fullName evidence="2">Uncharacterized protein</fullName>
    </submittedName>
</protein>
<evidence type="ECO:0000313" key="2">
    <source>
        <dbReference type="EMBL" id="KAF7945620.1"/>
    </source>
</evidence>
<evidence type="ECO:0000256" key="1">
    <source>
        <dbReference type="SAM" id="MobiDB-lite"/>
    </source>
</evidence>
<comment type="caution">
    <text evidence="2">The sequence shown here is derived from an EMBL/GenBank/DDBJ whole genome shotgun (WGS) entry which is preliminary data.</text>
</comment>
<feature type="compositionally biased region" description="Basic and acidic residues" evidence="1">
    <location>
        <begin position="32"/>
        <end position="41"/>
    </location>
</feature>
<feature type="region of interest" description="Disordered" evidence="1">
    <location>
        <begin position="1"/>
        <end position="75"/>
    </location>
</feature>
<dbReference type="RefSeq" id="XP_038733527.1">
    <property type="nucleotide sequence ID" value="XM_038875170.1"/>
</dbReference>
<dbReference type="EMBL" id="RCSW01000008">
    <property type="protein sequence ID" value="KAF7945620.1"/>
    <property type="molecule type" value="Genomic_DNA"/>
</dbReference>
<name>A0A9P5M3F3_9HELO</name>
<reference evidence="2 3" key="1">
    <citation type="journal article" date="2020" name="Genome Biol. Evol.">
        <title>Comparative genomics of Sclerotiniaceae.</title>
        <authorList>
            <person name="Valero Jimenez C.A."/>
            <person name="Steentjes M."/>
            <person name="Scholten O.E."/>
            <person name="Van Kan J.A.L."/>
        </authorList>
    </citation>
    <scope>NUCLEOTIDE SEQUENCE [LARGE SCALE GENOMIC DNA]</scope>
    <source>
        <strain evidence="2 3">MUCL 94</strain>
    </source>
</reference>
<sequence length="75" mass="8165">MFPINPASKRFWGGRSAENEKTDAFGYPMDSENARFPDGKRPLRSRQTTRGGPVGGGSYNSGFFTPGGNSQSRGY</sequence>
<accession>A0A9P5M3F3</accession>
<dbReference type="AlphaFoldDB" id="A0A9P5M3F3"/>
<proteinExistence type="predicted"/>
<dbReference type="Proteomes" id="UP000710849">
    <property type="component" value="Unassembled WGS sequence"/>
</dbReference>
<evidence type="ECO:0000313" key="3">
    <source>
        <dbReference type="Proteomes" id="UP000710849"/>
    </source>
</evidence>